<dbReference type="PANTHER" id="PTHR10357">
    <property type="entry name" value="ALPHA-AMYLASE FAMILY MEMBER"/>
    <property type="match status" value="1"/>
</dbReference>
<reference evidence="5" key="1">
    <citation type="submission" date="2017-09" db="EMBL/GenBank/DDBJ databases">
        <title>Depth-based differentiation of microbial function through sediment-hosted aquifers and enrichment of novel symbionts in the deep terrestrial subsurface.</title>
        <authorList>
            <person name="Probst A.J."/>
            <person name="Ladd B."/>
            <person name="Jarett J.K."/>
            <person name="Geller-Mcgrath D.E."/>
            <person name="Sieber C.M."/>
            <person name="Emerson J.B."/>
            <person name="Anantharaman K."/>
            <person name="Thomas B.C."/>
            <person name="Malmstrom R."/>
            <person name="Stieglmeier M."/>
            <person name="Klingl A."/>
            <person name="Woyke T."/>
            <person name="Ryan C.M."/>
            <person name="Banfield J.F."/>
        </authorList>
    </citation>
    <scope>NUCLEOTIDE SEQUENCE [LARGE SCALE GENOMIC DNA]</scope>
</reference>
<keyword evidence="1" id="KW-0378">Hydrolase</keyword>
<evidence type="ECO:0000313" key="5">
    <source>
        <dbReference type="Proteomes" id="UP000231493"/>
    </source>
</evidence>
<evidence type="ECO:0000259" key="3">
    <source>
        <dbReference type="SMART" id="SM00642"/>
    </source>
</evidence>
<sequence length="612" mass="71701">MEELIFHNSHDNAFRSPFGAIESGIRLSIALLISKDLNHKEVFIHIIKRDAEEKIKMEAFESSTDDYMYKVNVDSKDYSGLIFYYFSISNDENIIYYGNNPDILGGIGHRYSDIPPGYQITVYKKHHVVPDWFKSSVVYQIFPDRFYNKNPYIKNPKKNSFVYANWDDEPFYIKDSNGRIQRWDFFGGNIEGIIEKLPYIKDLGISTIYLNPIFEAPSNHRYDTSNYKRIDPILGDNDDFERLCSIAKDLEIKIILDGVFSHTGDDSVYFNRYGNFNEIGAYQSKESKYYSWYQFDQYPNKYKGWWDIDEMPNVSELNDSYLDYMMRDDDSVITNWMKKGAMGWRLDVADELPDEFIKLLKKKIKRLNPDSVLIGEVWEDASNKISYGLRREYFYGEELDSVTNYPLRNIMIDFITNKVNASKVHSSIMNLYENYPRENFYSCLNLIGGHDVARILTIMENKYENVETSIKALKLIIIFQMTFPGVPCIYYGDEAGLRGSTDPHNRKTYPWGNENKEILNFYKEMIKLRNSDDVFVNGDFHSLYITDDIYAFTRSNDKKMVLIAINKSLEQKTCKLPFMEDELVLESMSWIIKEKLSIIRNCQADSGYIPQG</sequence>
<dbReference type="InterPro" id="IPR013783">
    <property type="entry name" value="Ig-like_fold"/>
</dbReference>
<dbReference type="GO" id="GO:0004553">
    <property type="term" value="F:hydrolase activity, hydrolyzing O-glycosyl compounds"/>
    <property type="evidence" value="ECO:0007669"/>
    <property type="project" value="InterPro"/>
</dbReference>
<dbReference type="Pfam" id="PF00128">
    <property type="entry name" value="Alpha-amylase"/>
    <property type="match status" value="1"/>
</dbReference>
<dbReference type="Gene3D" id="2.60.40.10">
    <property type="entry name" value="Immunoglobulins"/>
    <property type="match status" value="1"/>
</dbReference>
<evidence type="ECO:0000256" key="2">
    <source>
        <dbReference type="ARBA" id="ARBA00023295"/>
    </source>
</evidence>
<dbReference type="SUPFAM" id="SSF51011">
    <property type="entry name" value="Glycosyl hydrolase domain"/>
    <property type="match status" value="1"/>
</dbReference>
<dbReference type="Gene3D" id="2.60.40.1180">
    <property type="entry name" value="Golgi alpha-mannosidase II"/>
    <property type="match status" value="1"/>
</dbReference>
<evidence type="ECO:0000313" key="4">
    <source>
        <dbReference type="EMBL" id="PIX33385.1"/>
    </source>
</evidence>
<dbReference type="AlphaFoldDB" id="A0A2M7K5I3"/>
<dbReference type="InterPro" id="IPR014756">
    <property type="entry name" value="Ig_E-set"/>
</dbReference>
<dbReference type="CDD" id="cd11338">
    <property type="entry name" value="AmyAc_CMD"/>
    <property type="match status" value="1"/>
</dbReference>
<evidence type="ECO:0000256" key="1">
    <source>
        <dbReference type="ARBA" id="ARBA00022801"/>
    </source>
</evidence>
<dbReference type="InterPro" id="IPR006047">
    <property type="entry name" value="GH13_cat_dom"/>
</dbReference>
<accession>A0A2M7K5I3</accession>
<dbReference type="Proteomes" id="UP000231493">
    <property type="component" value="Unassembled WGS sequence"/>
</dbReference>
<proteinExistence type="predicted"/>
<name>A0A2M7K5I3_9BACT</name>
<dbReference type="SUPFAM" id="SSF81296">
    <property type="entry name" value="E set domains"/>
    <property type="match status" value="1"/>
</dbReference>
<dbReference type="InterPro" id="IPR045857">
    <property type="entry name" value="O16G_dom_2"/>
</dbReference>
<dbReference type="InterPro" id="IPR004185">
    <property type="entry name" value="Glyco_hydro_13_lg-like_dom"/>
</dbReference>
<protein>
    <submittedName>
        <fullName evidence="4">Alpha-glycosidase</fullName>
    </submittedName>
</protein>
<dbReference type="EMBL" id="PFIP01000162">
    <property type="protein sequence ID" value="PIX33385.1"/>
    <property type="molecule type" value="Genomic_DNA"/>
</dbReference>
<dbReference type="CDD" id="cd02857">
    <property type="entry name" value="E_set_CDase_PDE_N"/>
    <property type="match status" value="1"/>
</dbReference>
<gene>
    <name evidence="4" type="ORF">COZ58_07835</name>
</gene>
<dbReference type="Gene3D" id="3.20.20.80">
    <property type="entry name" value="Glycosidases"/>
    <property type="match status" value="1"/>
</dbReference>
<dbReference type="SUPFAM" id="SSF51445">
    <property type="entry name" value="(Trans)glycosidases"/>
    <property type="match status" value="1"/>
</dbReference>
<organism evidence="4 5">
    <name type="scientific">Candidatus Infernicultor aquiphilus</name>
    <dbReference type="NCBI Taxonomy" id="1805029"/>
    <lineage>
        <taxon>Bacteria</taxon>
        <taxon>Pseudomonadati</taxon>
        <taxon>Atribacterota</taxon>
        <taxon>Candidatus Phoenicimicrobiia</taxon>
        <taxon>Candidatus Pheonicimicrobiales</taxon>
        <taxon>Candidatus Phoenicimicrobiaceae</taxon>
        <taxon>Candidatus Infernicultor</taxon>
    </lineage>
</organism>
<dbReference type="PANTHER" id="PTHR10357:SF210">
    <property type="entry name" value="MALTODEXTRIN GLUCOSIDASE"/>
    <property type="match status" value="1"/>
</dbReference>
<dbReference type="Gene3D" id="3.90.400.10">
    <property type="entry name" value="Oligo-1,6-glucosidase, Domain 2"/>
    <property type="match status" value="1"/>
</dbReference>
<dbReference type="InterPro" id="IPR013780">
    <property type="entry name" value="Glyco_hydro_b"/>
</dbReference>
<keyword evidence="2" id="KW-0326">Glycosidase</keyword>
<dbReference type="GO" id="GO:0005975">
    <property type="term" value="P:carbohydrate metabolic process"/>
    <property type="evidence" value="ECO:0007669"/>
    <property type="project" value="InterPro"/>
</dbReference>
<dbReference type="SMART" id="SM00642">
    <property type="entry name" value="Aamy"/>
    <property type="match status" value="1"/>
</dbReference>
<dbReference type="InterPro" id="IPR017853">
    <property type="entry name" value="GH"/>
</dbReference>
<feature type="domain" description="Glycosyl hydrolase family 13 catalytic" evidence="3">
    <location>
        <begin position="140"/>
        <end position="529"/>
    </location>
</feature>
<comment type="caution">
    <text evidence="4">The sequence shown here is derived from an EMBL/GenBank/DDBJ whole genome shotgun (WGS) entry which is preliminary data.</text>
</comment>